<keyword evidence="4" id="KW-1185">Reference proteome</keyword>
<evidence type="ECO:0000259" key="2">
    <source>
        <dbReference type="Pfam" id="PF13568"/>
    </source>
</evidence>
<name>A0ABT8RFL2_9BACT</name>
<organism evidence="3 4">
    <name type="scientific">Rhodocytophaga aerolata</name>
    <dbReference type="NCBI Taxonomy" id="455078"/>
    <lineage>
        <taxon>Bacteria</taxon>
        <taxon>Pseudomonadati</taxon>
        <taxon>Bacteroidota</taxon>
        <taxon>Cytophagia</taxon>
        <taxon>Cytophagales</taxon>
        <taxon>Rhodocytophagaceae</taxon>
        <taxon>Rhodocytophaga</taxon>
    </lineage>
</organism>
<comment type="caution">
    <text evidence="3">The sequence shown here is derived from an EMBL/GenBank/DDBJ whole genome shotgun (WGS) entry which is preliminary data.</text>
</comment>
<feature type="signal peptide" evidence="1">
    <location>
        <begin position="1"/>
        <end position="22"/>
    </location>
</feature>
<dbReference type="InterPro" id="IPR025665">
    <property type="entry name" value="Beta-barrel_OMP_2"/>
</dbReference>
<dbReference type="Proteomes" id="UP001168528">
    <property type="component" value="Unassembled WGS sequence"/>
</dbReference>
<evidence type="ECO:0000313" key="4">
    <source>
        <dbReference type="Proteomes" id="UP001168528"/>
    </source>
</evidence>
<sequence>MKKNIFYLLVGSLLLVATSSYAQLDSLTKAKSQYKKFYVGIGFNNYWSSIEGQNLPEYFYKPSLGYSVKAEYYFTKFLGISAGLTYQQRGTGIINRNKEEIPLGGKDSTYRERLRFNYWDIPIQLVLRTPTPIKGGDVRLVGTFGIISQHMFKATRIFHSVEDGFHEITDETDRVHKNEIGLISTIGADIFAGATTFQVRLVGNWGTKNVFKDQEMVPLGYNGKNRMYGIQVGVMF</sequence>
<evidence type="ECO:0000256" key="1">
    <source>
        <dbReference type="SAM" id="SignalP"/>
    </source>
</evidence>
<reference evidence="3" key="1">
    <citation type="submission" date="2023-07" db="EMBL/GenBank/DDBJ databases">
        <title>The genome sequence of Rhodocytophaga aerolata KACC 12507.</title>
        <authorList>
            <person name="Zhang X."/>
        </authorList>
    </citation>
    <scope>NUCLEOTIDE SEQUENCE</scope>
    <source>
        <strain evidence="3">KACC 12507</strain>
    </source>
</reference>
<dbReference type="RefSeq" id="WP_302040306.1">
    <property type="nucleotide sequence ID" value="NZ_JAUKPO010000019.1"/>
</dbReference>
<evidence type="ECO:0000313" key="3">
    <source>
        <dbReference type="EMBL" id="MDO1449502.1"/>
    </source>
</evidence>
<proteinExistence type="predicted"/>
<accession>A0ABT8RFL2</accession>
<protein>
    <submittedName>
        <fullName evidence="3">Outer membrane beta-barrel protein</fullName>
    </submittedName>
</protein>
<keyword evidence="1" id="KW-0732">Signal</keyword>
<feature type="chain" id="PRO_5046037963" evidence="1">
    <location>
        <begin position="23"/>
        <end position="236"/>
    </location>
</feature>
<dbReference type="EMBL" id="JAUKPO010000019">
    <property type="protein sequence ID" value="MDO1449502.1"/>
    <property type="molecule type" value="Genomic_DNA"/>
</dbReference>
<dbReference type="Pfam" id="PF13568">
    <property type="entry name" value="OMP_b-brl_2"/>
    <property type="match status" value="1"/>
</dbReference>
<feature type="domain" description="Outer membrane protein beta-barrel" evidence="2">
    <location>
        <begin position="38"/>
        <end position="209"/>
    </location>
</feature>
<gene>
    <name evidence="3" type="ORF">Q0590_24715</name>
</gene>